<dbReference type="GO" id="GO:0005737">
    <property type="term" value="C:cytoplasm"/>
    <property type="evidence" value="ECO:0007669"/>
    <property type="project" value="TreeGrafter"/>
</dbReference>
<dbReference type="GO" id="GO:0097431">
    <property type="term" value="C:mitotic spindle pole"/>
    <property type="evidence" value="ECO:0007669"/>
    <property type="project" value="TreeGrafter"/>
</dbReference>
<comment type="subcellular location">
    <subcellularLocation>
        <location evidence="1">Cytoplasm</location>
        <location evidence="1">Cytoskeleton</location>
    </subcellularLocation>
</comment>
<evidence type="ECO:0000256" key="5">
    <source>
        <dbReference type="ARBA" id="ARBA00022803"/>
    </source>
</evidence>
<keyword evidence="5" id="KW-0802">TPR repeat</keyword>
<evidence type="ECO:0000256" key="1">
    <source>
        <dbReference type="ARBA" id="ARBA00004245"/>
    </source>
</evidence>
<evidence type="ECO:0000256" key="3">
    <source>
        <dbReference type="ARBA" id="ARBA00022490"/>
    </source>
</evidence>
<reference evidence="9" key="1">
    <citation type="submission" date="2016-01" db="EMBL/GenBank/DDBJ databases">
        <title>Reference transcriptome for the parasite Schistocephalus solidus: insights into the molecular evolution of parasitism.</title>
        <authorList>
            <person name="Hebert F.O."/>
            <person name="Grambauer S."/>
            <person name="Barber I."/>
            <person name="Landry C.R."/>
            <person name="Aubin-Horth N."/>
        </authorList>
    </citation>
    <scope>NUCLEOTIDE SEQUENCE</scope>
</reference>
<evidence type="ECO:0000256" key="4">
    <source>
        <dbReference type="ARBA" id="ARBA00022737"/>
    </source>
</evidence>
<keyword evidence="4" id="KW-0677">Repeat</keyword>
<proteinExistence type="predicted"/>
<dbReference type="EMBL" id="GEEE01006833">
    <property type="protein sequence ID" value="JAP56392.1"/>
    <property type="molecule type" value="Transcribed_RNA"/>
</dbReference>
<keyword evidence="3" id="KW-0963">Cytoplasm</keyword>
<accession>A0A0X3Q6R8</accession>
<dbReference type="SUPFAM" id="SSF48452">
    <property type="entry name" value="TPR-like"/>
    <property type="match status" value="1"/>
</dbReference>
<gene>
    <name evidence="9" type="primary">RMD1</name>
    <name evidence="9" type="ORF">TR13535</name>
</gene>
<dbReference type="AlphaFoldDB" id="A0A0X3Q6R8"/>
<evidence type="ECO:0000256" key="6">
    <source>
        <dbReference type="ARBA" id="ARBA00023212"/>
    </source>
</evidence>
<protein>
    <recommendedName>
        <fullName evidence="7">Regulator of microtubule dynamics protein 1</fullName>
    </recommendedName>
    <alternativeName>
        <fullName evidence="8">Protein FAM82B</fullName>
    </alternativeName>
</protein>
<dbReference type="Pfam" id="PF21033">
    <property type="entry name" value="RMD1-3"/>
    <property type="match status" value="1"/>
</dbReference>
<evidence type="ECO:0000256" key="7">
    <source>
        <dbReference type="ARBA" id="ARBA00039966"/>
    </source>
</evidence>
<organism evidence="9">
    <name type="scientific">Schistocephalus solidus</name>
    <name type="common">Tapeworm</name>
    <dbReference type="NCBI Taxonomy" id="70667"/>
    <lineage>
        <taxon>Eukaryota</taxon>
        <taxon>Metazoa</taxon>
        <taxon>Spiralia</taxon>
        <taxon>Lophotrochozoa</taxon>
        <taxon>Platyhelminthes</taxon>
        <taxon>Cestoda</taxon>
        <taxon>Eucestoda</taxon>
        <taxon>Diphyllobothriidea</taxon>
        <taxon>Diphyllobothriidae</taxon>
        <taxon>Schistocephalus</taxon>
    </lineage>
</organism>
<dbReference type="InterPro" id="IPR049039">
    <property type="entry name" value="RMD1-3_a_helical_rpt"/>
</dbReference>
<evidence type="ECO:0000256" key="2">
    <source>
        <dbReference type="ARBA" id="ARBA00011375"/>
    </source>
</evidence>
<comment type="subunit">
    <text evidence="2">Interacts with microtubules.</text>
</comment>
<dbReference type="GO" id="GO:0005876">
    <property type="term" value="C:spindle microtubule"/>
    <property type="evidence" value="ECO:0007669"/>
    <property type="project" value="TreeGrafter"/>
</dbReference>
<dbReference type="PANTHER" id="PTHR16056:SF16">
    <property type="entry name" value="REGULATOR OF MICROTUBULE DYNAMICS PROTEIN 1"/>
    <property type="match status" value="1"/>
</dbReference>
<sequence>MAMDVAAIVKKSEELHENVKLIEEYDLLKPHVQNGGIEIQYRFAQACRARIYNDAKGDKHKIKELTNEGLEAAKLAVTSDDKSAYAHMWLGIFYDLEGHLSGINKKIENAYKVKEEFEKAIALGPSDAGPYHCMGVWCHEVASLGKIERAFASSFFQKPPESSYEDAVKYLLKSIELCPNKYVDSYARLAECYDKLKEKDNVKKYADIVLNWKRDDEEAKEAKKRVSKLI</sequence>
<evidence type="ECO:0000313" key="9">
    <source>
        <dbReference type="EMBL" id="JAP56392.1"/>
    </source>
</evidence>
<dbReference type="GO" id="GO:0008017">
    <property type="term" value="F:microtubule binding"/>
    <property type="evidence" value="ECO:0007669"/>
    <property type="project" value="TreeGrafter"/>
</dbReference>
<dbReference type="InterPro" id="IPR011990">
    <property type="entry name" value="TPR-like_helical_dom_sf"/>
</dbReference>
<dbReference type="Gene3D" id="1.25.40.10">
    <property type="entry name" value="Tetratricopeptide repeat domain"/>
    <property type="match status" value="2"/>
</dbReference>
<keyword evidence="6" id="KW-0206">Cytoskeleton</keyword>
<name>A0A0X3Q6R8_SCHSO</name>
<dbReference type="PANTHER" id="PTHR16056">
    <property type="entry name" value="REGULATOR OF MICROTUBULE DYNAMICS PROTEIN"/>
    <property type="match status" value="1"/>
</dbReference>
<evidence type="ECO:0000256" key="8">
    <source>
        <dbReference type="ARBA" id="ARBA00041958"/>
    </source>
</evidence>